<dbReference type="GO" id="GO:0001181">
    <property type="term" value="F:RNA polymerase I general transcription initiation factor activity"/>
    <property type="evidence" value="ECO:0000318"/>
    <property type="project" value="GO_Central"/>
</dbReference>
<dbReference type="Proteomes" id="UP000186698">
    <property type="component" value="Chromosome 9_10L"/>
</dbReference>
<feature type="compositionally biased region" description="Polar residues" evidence="2">
    <location>
        <begin position="593"/>
        <end position="602"/>
    </location>
</feature>
<dbReference type="PANTHER" id="PTHR12790">
    <property type="entry name" value="TRANSCRIPTION INITIATION FACTOR IA RRN3"/>
    <property type="match status" value="1"/>
</dbReference>
<dbReference type="GeneID" id="443681"/>
<evidence type="ECO:0000313" key="5">
    <source>
        <dbReference type="Xenbase" id="XB-GENE-990494"/>
    </source>
</evidence>
<dbReference type="GO" id="GO:0001042">
    <property type="term" value="F:RNA polymerase I core binding"/>
    <property type="evidence" value="ECO:0000318"/>
    <property type="project" value="GO_Central"/>
</dbReference>
<dbReference type="InterPro" id="IPR007991">
    <property type="entry name" value="RNA_pol_I_trans_ini_fac_RRN3"/>
</dbReference>
<dbReference type="CTD" id="443681"/>
<dbReference type="InterPro" id="IPR016024">
    <property type="entry name" value="ARM-type_fold"/>
</dbReference>
<dbReference type="RefSeq" id="XP_018089780.1">
    <property type="nucleotide sequence ID" value="XM_018234291.2"/>
</dbReference>
<organism evidence="3 4">
    <name type="scientific">Xenopus laevis</name>
    <name type="common">African clawed frog</name>
    <dbReference type="NCBI Taxonomy" id="8355"/>
    <lineage>
        <taxon>Eukaryota</taxon>
        <taxon>Metazoa</taxon>
        <taxon>Chordata</taxon>
        <taxon>Craniata</taxon>
        <taxon>Vertebrata</taxon>
        <taxon>Euteleostomi</taxon>
        <taxon>Amphibia</taxon>
        <taxon>Batrachia</taxon>
        <taxon>Anura</taxon>
        <taxon>Pipoidea</taxon>
        <taxon>Pipidae</taxon>
        <taxon>Xenopodinae</taxon>
        <taxon>Xenopus</taxon>
        <taxon>Xenopus</taxon>
    </lineage>
</organism>
<evidence type="ECO:0000256" key="1">
    <source>
        <dbReference type="ARBA" id="ARBA00010098"/>
    </source>
</evidence>
<accession>A0A8J0TJC3</accession>
<protein>
    <submittedName>
        <fullName evidence="4">RRN3 homolog, RNA polymerase I transcription factor L homeolog isoform X1</fullName>
    </submittedName>
</protein>
<dbReference type="GO" id="GO:0006361">
    <property type="term" value="P:transcription initiation at RNA polymerase I promoter"/>
    <property type="evidence" value="ECO:0000318"/>
    <property type="project" value="GO_Central"/>
</dbReference>
<sequence length="630" mass="71915">MHKSHEYLVNYILINDLKMLSESDDFFNSPPKKTVRFGGKVTEVLIKYSKGDVTDFELLKHQLSDPEIKDVQILNWLHEFRSCVTYLTKDYEQLVSIVLKLPWLNRSKNVVEEYLSFLGNLVSAQTVYLRSCLIMIISHIVPARVIIREGDVDISDSDDESEDIISTFNTCHRALQIIARYVPSAPRFLMPILVEKFPYTNKSARTLECYVHNLLRITVYFPTLRLEILELVIEKLLKIDVSASRQTIEEAEEAAFQAGGEQNKEEGLFNMDEDLQEISTTPVVSESMAHPVAERLDILILTLCSYIKDICLTNDTLDLNKTKDLYRDLLAVFDKLILPTHASSHVQYCMFYICSFKLGIAEAFLEHLWKKLQNPNNPPVIRQAAANYIGSFLARAKFIPLVTVKACLDLLVNWLHGYIDNQDAGSRAYCDVTVHGPFYAASQAVFYSFIFRHKQFLEGNLRKGLTYLQNLNLERIVMCQLNPLKICLPSVVNFFAAITRKYQLVFCYTIIERNNRQMIPIVRSSTGGDSVQVSFNPLDSFFPFDPCILKRCKKLMDPFYQIWEESNSEDLKGGEKCVKGSTADDEDDFLKGQTPQNDSSVEMTPGSFDSHLRSPSSVGSPPAAFLRRPF</sequence>
<reference evidence="4" key="1">
    <citation type="submission" date="2025-08" db="UniProtKB">
        <authorList>
            <consortium name="RefSeq"/>
        </authorList>
    </citation>
    <scope>IDENTIFICATION</scope>
    <source>
        <strain evidence="4">J_2021</strain>
        <tissue evidence="4">Erythrocytes</tissue>
    </source>
</reference>
<comment type="similarity">
    <text evidence="1">Belongs to the RRN3 family.</text>
</comment>
<proteinExistence type="inferred from homology"/>
<feature type="region of interest" description="Disordered" evidence="2">
    <location>
        <begin position="574"/>
        <end position="630"/>
    </location>
</feature>
<evidence type="ECO:0000313" key="4">
    <source>
        <dbReference type="RefSeq" id="XP_018089780.1"/>
    </source>
</evidence>
<dbReference type="AGR" id="Xenbase:XB-GENE-990494"/>
<dbReference type="SUPFAM" id="SSF48371">
    <property type="entry name" value="ARM repeat"/>
    <property type="match status" value="1"/>
</dbReference>
<dbReference type="Xenbase" id="XB-GENE-990494">
    <property type="gene designation" value="rrn3.L"/>
</dbReference>
<name>A0A8J0TJC3_XENLA</name>
<dbReference type="PANTHER" id="PTHR12790:SF0">
    <property type="entry name" value="RNA POLYMERASE I-SPECIFIC TRANSCRIPTION INITIATION FACTOR RRN3-RELATED"/>
    <property type="match status" value="1"/>
</dbReference>
<dbReference type="Pfam" id="PF05327">
    <property type="entry name" value="RRN3"/>
    <property type="match status" value="1"/>
</dbReference>
<evidence type="ECO:0000256" key="2">
    <source>
        <dbReference type="SAM" id="MobiDB-lite"/>
    </source>
</evidence>
<dbReference type="AlphaFoldDB" id="A0A8J0TJC3"/>
<gene>
    <name evidence="4 5" type="primary">rrn3.L</name>
    <name evidence="4" type="synonym">rrn3</name>
</gene>
<dbReference type="OrthoDB" id="26970at2759"/>
<dbReference type="GO" id="GO:0005634">
    <property type="term" value="C:nucleus"/>
    <property type="evidence" value="ECO:0000318"/>
    <property type="project" value="GO_Central"/>
</dbReference>
<evidence type="ECO:0000313" key="3">
    <source>
        <dbReference type="Proteomes" id="UP000186698"/>
    </source>
</evidence>
<keyword evidence="3" id="KW-1185">Reference proteome</keyword>